<sequence length="239" mass="23610" precursor="true">MKPIRPVLGTAALAALLTLTACFGPPSPAPSPSSPSASTTASSTPASSSPTASASTTASGSPAPSSSAPSSPAQTTPPAAPSQPTVAPAPPASSAPAAGGQLPEQTAPLTIYYIAIEDGGVSGPSVGCGDSAVATYTEPVTFRDQVGPSLTRLFANRSREVGQSGLVNVLYQSTLKYLGGSFDGTTITVYLSGSFFLGGVCDIPRAEAQINLTAIAAAGAKRAAVFVNGRPMADVLSLK</sequence>
<dbReference type="KEGG" id="satk:SA2016_3658"/>
<accession>A0A127A5E3</accession>
<keyword evidence="2" id="KW-0732">Signal</keyword>
<reference evidence="3 4" key="1">
    <citation type="submission" date="2016-02" db="EMBL/GenBank/DDBJ databases">
        <title>Complete genome of Sinomonas atrocyanea KCTC 3377.</title>
        <authorList>
            <person name="Kim K.M."/>
        </authorList>
    </citation>
    <scope>NUCLEOTIDE SEQUENCE [LARGE SCALE GENOMIC DNA]</scope>
    <source>
        <strain evidence="3 4">KCTC 3377</strain>
    </source>
</reference>
<dbReference type="RefSeq" id="WP_244932826.1">
    <property type="nucleotide sequence ID" value="NZ_BJMO01000087.1"/>
</dbReference>
<dbReference type="Proteomes" id="UP000070134">
    <property type="component" value="Chromosome"/>
</dbReference>
<dbReference type="AlphaFoldDB" id="A0A127A5E3"/>
<feature type="compositionally biased region" description="Low complexity" evidence="1">
    <location>
        <begin position="34"/>
        <end position="86"/>
    </location>
</feature>
<organism evidence="3 4">
    <name type="scientific">Sinomonas atrocyanea</name>
    <dbReference type="NCBI Taxonomy" id="37927"/>
    <lineage>
        <taxon>Bacteria</taxon>
        <taxon>Bacillati</taxon>
        <taxon>Actinomycetota</taxon>
        <taxon>Actinomycetes</taxon>
        <taxon>Micrococcales</taxon>
        <taxon>Micrococcaceae</taxon>
        <taxon>Sinomonas</taxon>
    </lineage>
</organism>
<dbReference type="PROSITE" id="PS51257">
    <property type="entry name" value="PROKAR_LIPOPROTEIN"/>
    <property type="match status" value="1"/>
</dbReference>
<dbReference type="STRING" id="37927.SA2016_3658"/>
<evidence type="ECO:0000313" key="4">
    <source>
        <dbReference type="Proteomes" id="UP000070134"/>
    </source>
</evidence>
<evidence type="ECO:0000256" key="2">
    <source>
        <dbReference type="SAM" id="SignalP"/>
    </source>
</evidence>
<evidence type="ECO:0000313" key="3">
    <source>
        <dbReference type="EMBL" id="AMM34316.1"/>
    </source>
</evidence>
<feature type="signal peptide" evidence="2">
    <location>
        <begin position="1"/>
        <end position="23"/>
    </location>
</feature>
<protein>
    <recommendedName>
        <fullName evidence="5">GerMN domain-containing protein</fullName>
    </recommendedName>
</protein>
<gene>
    <name evidence="3" type="ORF">SA2016_3658</name>
</gene>
<feature type="region of interest" description="Disordered" evidence="1">
    <location>
        <begin position="21"/>
        <end position="101"/>
    </location>
</feature>
<proteinExistence type="predicted"/>
<evidence type="ECO:0000256" key="1">
    <source>
        <dbReference type="SAM" id="MobiDB-lite"/>
    </source>
</evidence>
<evidence type="ECO:0008006" key="5">
    <source>
        <dbReference type="Google" id="ProtNLM"/>
    </source>
</evidence>
<feature type="chain" id="PRO_5038859498" description="GerMN domain-containing protein" evidence="2">
    <location>
        <begin position="24"/>
        <end position="239"/>
    </location>
</feature>
<keyword evidence="4" id="KW-1185">Reference proteome</keyword>
<name>A0A127A5E3_9MICC</name>
<dbReference type="EMBL" id="CP014518">
    <property type="protein sequence ID" value="AMM34316.1"/>
    <property type="molecule type" value="Genomic_DNA"/>
</dbReference>